<evidence type="ECO:0000313" key="2">
    <source>
        <dbReference type="Proteomes" id="UP000308528"/>
    </source>
</evidence>
<dbReference type="Pfam" id="PF14891">
    <property type="entry name" value="Peptidase_M91"/>
    <property type="match status" value="1"/>
</dbReference>
<sequence>MDVNGDSIAIRVDGSNVAFYENGSLYNRDGSDYTGAGVKTLKDGSTKLTGFLKKTVSALDKIRTGGDAGDNLISTLQSDSDIFVVREGYNSTTGRLVSFDPTSTEGGLNEKGGTSRPSYLGLAHELAHALDWDDGSIDAGTWVKYSDGRTSTNAEKYASHIENQIRAENGVPLRAYYGIDKGEGVGQLVVPGTRASANQGVMIRGIYIPFIYKK</sequence>
<dbReference type="Proteomes" id="UP000308528">
    <property type="component" value="Unassembled WGS sequence"/>
</dbReference>
<comment type="caution">
    <text evidence="1">The sequence shown here is derived from an EMBL/GenBank/DDBJ whole genome shotgun (WGS) entry which is preliminary data.</text>
</comment>
<gene>
    <name evidence="1" type="ORF">E4021_17230</name>
</gene>
<proteinExistence type="predicted"/>
<dbReference type="AlphaFoldDB" id="A0A4S4NA41"/>
<protein>
    <submittedName>
        <fullName evidence="1">Uncharacterized protein</fullName>
    </submittedName>
</protein>
<name>A0A4S4NA41_9BACT</name>
<organism evidence="1 2">
    <name type="scientific">Neolewinella litorea</name>
    <dbReference type="NCBI Taxonomy" id="2562452"/>
    <lineage>
        <taxon>Bacteria</taxon>
        <taxon>Pseudomonadati</taxon>
        <taxon>Bacteroidota</taxon>
        <taxon>Saprospiria</taxon>
        <taxon>Saprospirales</taxon>
        <taxon>Lewinellaceae</taxon>
        <taxon>Neolewinella</taxon>
    </lineage>
</organism>
<keyword evidence="2" id="KW-1185">Reference proteome</keyword>
<dbReference type="OrthoDB" id="964483at2"/>
<reference evidence="1 2" key="1">
    <citation type="submission" date="2019-04" db="EMBL/GenBank/DDBJ databases">
        <title>Lewinella litorea sp. nov., isolated from a marine sand.</title>
        <authorList>
            <person name="Yoon J.-H."/>
        </authorList>
    </citation>
    <scope>NUCLEOTIDE SEQUENCE [LARGE SCALE GENOMIC DNA]</scope>
    <source>
        <strain evidence="1 2">HSMS-39</strain>
    </source>
</reference>
<accession>A0A4S4NA41</accession>
<dbReference type="EMBL" id="SRSF01000014">
    <property type="protein sequence ID" value="THH34938.1"/>
    <property type="molecule type" value="Genomic_DNA"/>
</dbReference>
<dbReference type="InterPro" id="IPR028208">
    <property type="entry name" value="Effector_pro_NleD-like"/>
</dbReference>
<dbReference type="RefSeq" id="WP_136460650.1">
    <property type="nucleotide sequence ID" value="NZ_SRSF01000014.1"/>
</dbReference>
<evidence type="ECO:0000313" key="1">
    <source>
        <dbReference type="EMBL" id="THH34938.1"/>
    </source>
</evidence>